<organism evidence="5 6">
    <name type="scientific">Phytophthora megakarya</name>
    <dbReference type="NCBI Taxonomy" id="4795"/>
    <lineage>
        <taxon>Eukaryota</taxon>
        <taxon>Sar</taxon>
        <taxon>Stramenopiles</taxon>
        <taxon>Oomycota</taxon>
        <taxon>Peronosporomycetes</taxon>
        <taxon>Peronosporales</taxon>
        <taxon>Peronosporaceae</taxon>
        <taxon>Phytophthora</taxon>
    </lineage>
</organism>
<dbReference type="GO" id="GO:0005737">
    <property type="term" value="C:cytoplasm"/>
    <property type="evidence" value="ECO:0007669"/>
    <property type="project" value="UniProtKB-SubCell"/>
</dbReference>
<dbReference type="OrthoDB" id="206354at2759"/>
<dbReference type="Pfam" id="PF10237">
    <property type="entry name" value="N6-adenineMlase"/>
    <property type="match status" value="1"/>
</dbReference>
<evidence type="ECO:0000256" key="1">
    <source>
        <dbReference type="ARBA" id="ARBA00004496"/>
    </source>
</evidence>
<evidence type="ECO:0000256" key="4">
    <source>
        <dbReference type="ARBA" id="ARBA00022679"/>
    </source>
</evidence>
<dbReference type="AlphaFoldDB" id="A0A225W9D2"/>
<keyword evidence="6" id="KW-1185">Reference proteome</keyword>
<name>A0A225W9D2_9STRA</name>
<dbReference type="STRING" id="4795.A0A225W9D2"/>
<keyword evidence="4 5" id="KW-0808">Transferase</keyword>
<dbReference type="InterPro" id="IPR041370">
    <property type="entry name" value="Mlase_EEF1AKMT1/ZCCHC4"/>
</dbReference>
<evidence type="ECO:0000256" key="2">
    <source>
        <dbReference type="ARBA" id="ARBA00022490"/>
    </source>
</evidence>
<proteinExistence type="predicted"/>
<sequence length="66" mass="7718">MLERHQEEGSPVSEAFRLSQFWYDDKTGRQLVLEAIDHSSSELKIVLVSLSPAYRDILKIQREKEN</sequence>
<keyword evidence="3 5" id="KW-0489">Methyltransferase</keyword>
<comment type="subcellular location">
    <subcellularLocation>
        <location evidence="1">Cytoplasm</location>
    </subcellularLocation>
</comment>
<accession>A0A225W9D2</accession>
<dbReference type="GO" id="GO:0008168">
    <property type="term" value="F:methyltransferase activity"/>
    <property type="evidence" value="ECO:0007669"/>
    <property type="project" value="UniProtKB-KW"/>
</dbReference>
<keyword evidence="2" id="KW-0963">Cytoplasm</keyword>
<reference evidence="6" key="1">
    <citation type="submission" date="2017-03" db="EMBL/GenBank/DDBJ databases">
        <title>Phytopthora megakarya and P. palmivora, two closely related causual agents of cacao black pod achieved similar genome size and gene model numbers by different mechanisms.</title>
        <authorList>
            <person name="Ali S."/>
            <person name="Shao J."/>
            <person name="Larry D.J."/>
            <person name="Kronmiller B."/>
            <person name="Shen D."/>
            <person name="Strem M.D."/>
            <person name="Melnick R.L."/>
            <person name="Guiltinan M.J."/>
            <person name="Tyler B.M."/>
            <person name="Meinhardt L.W."/>
            <person name="Bailey B.A."/>
        </authorList>
    </citation>
    <scope>NUCLEOTIDE SEQUENCE [LARGE SCALE GENOMIC DNA]</scope>
    <source>
        <strain evidence="6">zdho120</strain>
    </source>
</reference>
<evidence type="ECO:0000313" key="6">
    <source>
        <dbReference type="Proteomes" id="UP000198211"/>
    </source>
</evidence>
<protein>
    <submittedName>
        <fullName evidence="5">N(6)-adenine-specific DNA methyltransferase 2</fullName>
    </submittedName>
</protein>
<evidence type="ECO:0000256" key="3">
    <source>
        <dbReference type="ARBA" id="ARBA00022603"/>
    </source>
</evidence>
<evidence type="ECO:0000313" key="5">
    <source>
        <dbReference type="EMBL" id="OWZ14195.1"/>
    </source>
</evidence>
<comment type="caution">
    <text evidence="5">The sequence shown here is derived from an EMBL/GenBank/DDBJ whole genome shotgun (WGS) entry which is preliminary data.</text>
</comment>
<gene>
    <name evidence="5" type="ORF">PHMEG_00012360</name>
</gene>
<dbReference type="EMBL" id="NBNE01001393">
    <property type="protein sequence ID" value="OWZ14195.1"/>
    <property type="molecule type" value="Genomic_DNA"/>
</dbReference>
<dbReference type="Proteomes" id="UP000198211">
    <property type="component" value="Unassembled WGS sequence"/>
</dbReference>
<dbReference type="GO" id="GO:0032259">
    <property type="term" value="P:methylation"/>
    <property type="evidence" value="ECO:0007669"/>
    <property type="project" value="UniProtKB-KW"/>
</dbReference>